<dbReference type="HOGENOM" id="CLU_2098704_0_0_1"/>
<organism evidence="1 2">
    <name type="scientific">Verruconis gallopava</name>
    <dbReference type="NCBI Taxonomy" id="253628"/>
    <lineage>
        <taxon>Eukaryota</taxon>
        <taxon>Fungi</taxon>
        <taxon>Dikarya</taxon>
        <taxon>Ascomycota</taxon>
        <taxon>Pezizomycotina</taxon>
        <taxon>Dothideomycetes</taxon>
        <taxon>Pleosporomycetidae</taxon>
        <taxon>Venturiales</taxon>
        <taxon>Sympoventuriaceae</taxon>
        <taxon>Verruconis</taxon>
    </lineage>
</organism>
<keyword evidence="2" id="KW-1185">Reference proteome</keyword>
<dbReference type="RefSeq" id="XP_016214245.1">
    <property type="nucleotide sequence ID" value="XM_016358043.1"/>
</dbReference>
<dbReference type="Proteomes" id="UP000053259">
    <property type="component" value="Unassembled WGS sequence"/>
</dbReference>
<reference evidence="1 2" key="1">
    <citation type="submission" date="2015-01" db="EMBL/GenBank/DDBJ databases">
        <title>The Genome Sequence of Ochroconis gallopava CBS43764.</title>
        <authorList>
            <consortium name="The Broad Institute Genomics Platform"/>
            <person name="Cuomo C."/>
            <person name="de Hoog S."/>
            <person name="Gorbushina A."/>
            <person name="Stielow B."/>
            <person name="Teixiera M."/>
            <person name="Abouelleil A."/>
            <person name="Chapman S.B."/>
            <person name="Priest M."/>
            <person name="Young S.K."/>
            <person name="Wortman J."/>
            <person name="Nusbaum C."/>
            <person name="Birren B."/>
        </authorList>
    </citation>
    <scope>NUCLEOTIDE SEQUENCE [LARGE SCALE GENOMIC DNA]</scope>
    <source>
        <strain evidence="1 2">CBS 43764</strain>
    </source>
</reference>
<gene>
    <name evidence="1" type="ORF">PV09_04660</name>
</gene>
<evidence type="ECO:0000313" key="1">
    <source>
        <dbReference type="EMBL" id="KIW04376.1"/>
    </source>
</evidence>
<dbReference type="AlphaFoldDB" id="A0A0D1XP81"/>
<dbReference type="GeneID" id="27312633"/>
<name>A0A0D1XP81_9PEZI</name>
<accession>A0A0D1XP81</accession>
<dbReference type="InParanoid" id="A0A0D1XP81"/>
<sequence>MLAFAIRTPRSKHVLTRPPPAAKRKWSHSTARLTHTLPRRNNGFVLCGTSGNDRMHSKDVWTFRSQPDSAHLKLSSNAQLITKHEQQVISCNRFSWRVLQSLHAGLEFPNVFSKVL</sequence>
<dbReference type="EMBL" id="KN847541">
    <property type="protein sequence ID" value="KIW04376.1"/>
    <property type="molecule type" value="Genomic_DNA"/>
</dbReference>
<proteinExistence type="predicted"/>
<evidence type="ECO:0000313" key="2">
    <source>
        <dbReference type="Proteomes" id="UP000053259"/>
    </source>
</evidence>
<dbReference type="VEuPathDB" id="FungiDB:PV09_04660"/>
<protein>
    <submittedName>
        <fullName evidence="1">Uncharacterized protein</fullName>
    </submittedName>
</protein>